<evidence type="ECO:0000256" key="10">
    <source>
        <dbReference type="ARBA" id="ARBA00047317"/>
    </source>
</evidence>
<dbReference type="UniPathway" id="UPA00344"/>
<comment type="pathway">
    <text evidence="3 11">Cofactor biosynthesis; molybdopterin biosynthesis.</text>
</comment>
<keyword evidence="5 11" id="KW-0500">Molybdenum</keyword>
<comment type="caution">
    <text evidence="13">The sequence shown here is derived from an EMBL/GenBank/DDBJ whole genome shotgun (WGS) entry which is preliminary data.</text>
</comment>
<evidence type="ECO:0000259" key="12">
    <source>
        <dbReference type="SMART" id="SM00852"/>
    </source>
</evidence>
<dbReference type="InterPro" id="IPR038987">
    <property type="entry name" value="MoeA-like"/>
</dbReference>
<evidence type="ECO:0000256" key="9">
    <source>
        <dbReference type="ARBA" id="ARBA00023150"/>
    </source>
</evidence>
<sequence length="399" mass="40732">MALSSVEDALEAALRGMTPLGVERVPVAQGAGRVLAEDLSATLTQPPFDSSAMDGYAVRAADVRALPATLALVGTSAAGARFDGILEPGQAVRIFTGAPVPDGADTVVIQEDTETLGNSVLIKEAEAGRHIRPRGQDFMDGDVLLTEGTRLGARAIMLAASMNHAELPVRKKPRVAILSTGDEIVPPGSTPGPDEIVASVSYGIAALVDALGGEPVDLGIAPDEAQALADAIARGADADVLVTIGGASVGDRDLVSGALADAGLELDFAKVAMRPGKPVFAGRLGSARVLGLPGNPVSALVCGLVFLRPMLRALLGESRKDLLQEAVLAAPLAKGGPRQAYHRAVSAFTGDGTRTVRPLPSQDSSLMGALVRADCLIVQPPSSPPVPEGGKVSVLPFPD</sequence>
<dbReference type="InterPro" id="IPR001453">
    <property type="entry name" value="MoaB/Mog_dom"/>
</dbReference>
<evidence type="ECO:0000256" key="7">
    <source>
        <dbReference type="ARBA" id="ARBA00022723"/>
    </source>
</evidence>
<keyword evidence="9 11" id="KW-0501">Molybdenum cofactor biosynthesis</keyword>
<dbReference type="PANTHER" id="PTHR10192">
    <property type="entry name" value="MOLYBDOPTERIN BIOSYNTHESIS PROTEIN"/>
    <property type="match status" value="1"/>
</dbReference>
<comment type="catalytic activity">
    <reaction evidence="10">
        <text>adenylyl-molybdopterin + molybdate = Mo-molybdopterin + AMP + H(+)</text>
        <dbReference type="Rhea" id="RHEA:35047"/>
        <dbReference type="ChEBI" id="CHEBI:15378"/>
        <dbReference type="ChEBI" id="CHEBI:36264"/>
        <dbReference type="ChEBI" id="CHEBI:62727"/>
        <dbReference type="ChEBI" id="CHEBI:71302"/>
        <dbReference type="ChEBI" id="CHEBI:456215"/>
        <dbReference type="EC" id="2.10.1.1"/>
    </reaction>
</comment>
<dbReference type="STRING" id="1774970.AUC70_06710"/>
<name>A0A1E3VLF7_9HYPH</name>
<comment type="similarity">
    <text evidence="4 11">Belongs to the MoeA family.</text>
</comment>
<evidence type="ECO:0000256" key="1">
    <source>
        <dbReference type="ARBA" id="ARBA00001946"/>
    </source>
</evidence>
<dbReference type="Gene3D" id="2.170.190.11">
    <property type="entry name" value="Molybdopterin biosynthesis moea protein, domain 3"/>
    <property type="match status" value="1"/>
</dbReference>
<dbReference type="NCBIfam" id="NF045515">
    <property type="entry name" value="Glp_gephyrin"/>
    <property type="match status" value="1"/>
</dbReference>
<comment type="cofactor">
    <cofactor evidence="1 11">
        <name>Mg(2+)</name>
        <dbReference type="ChEBI" id="CHEBI:18420"/>
    </cofactor>
</comment>
<dbReference type="EC" id="2.10.1.1" evidence="11"/>
<dbReference type="EMBL" id="LPWE01000012">
    <property type="protein sequence ID" value="ODR94365.1"/>
    <property type="molecule type" value="Genomic_DNA"/>
</dbReference>
<dbReference type="SUPFAM" id="SSF63882">
    <property type="entry name" value="MoeA N-terminal region -like"/>
    <property type="match status" value="1"/>
</dbReference>
<dbReference type="Pfam" id="PF03454">
    <property type="entry name" value="MoeA_C"/>
    <property type="match status" value="1"/>
</dbReference>
<evidence type="ECO:0000256" key="5">
    <source>
        <dbReference type="ARBA" id="ARBA00022505"/>
    </source>
</evidence>
<keyword evidence="8 11" id="KW-0460">Magnesium</keyword>
<dbReference type="SUPFAM" id="SSF63867">
    <property type="entry name" value="MoeA C-terminal domain-like"/>
    <property type="match status" value="1"/>
</dbReference>
<proteinExistence type="inferred from homology"/>
<dbReference type="Pfam" id="PF03453">
    <property type="entry name" value="MoeA_N"/>
    <property type="match status" value="1"/>
</dbReference>
<accession>A0A1E3VLF7</accession>
<dbReference type="AlphaFoldDB" id="A0A1E3VLF7"/>
<dbReference type="GO" id="GO:0061599">
    <property type="term" value="F:molybdopterin molybdotransferase activity"/>
    <property type="evidence" value="ECO:0007669"/>
    <property type="project" value="UniProtKB-UniRule"/>
</dbReference>
<dbReference type="GO" id="GO:0005829">
    <property type="term" value="C:cytosol"/>
    <property type="evidence" value="ECO:0007669"/>
    <property type="project" value="TreeGrafter"/>
</dbReference>
<dbReference type="InterPro" id="IPR005110">
    <property type="entry name" value="MoeA_linker/N"/>
</dbReference>
<dbReference type="GO" id="GO:0046872">
    <property type="term" value="F:metal ion binding"/>
    <property type="evidence" value="ECO:0007669"/>
    <property type="project" value="UniProtKB-UniRule"/>
</dbReference>
<dbReference type="InterPro" id="IPR036135">
    <property type="entry name" value="MoeA_linker/N_sf"/>
</dbReference>
<dbReference type="InterPro" id="IPR036688">
    <property type="entry name" value="MoeA_C_domain_IV_sf"/>
</dbReference>
<gene>
    <name evidence="13" type="ORF">AUC70_06710</name>
</gene>
<organism evidence="13 14">
    <name type="scientific">Methyloceanibacter stevinii</name>
    <dbReference type="NCBI Taxonomy" id="1774970"/>
    <lineage>
        <taxon>Bacteria</taxon>
        <taxon>Pseudomonadati</taxon>
        <taxon>Pseudomonadota</taxon>
        <taxon>Alphaproteobacteria</taxon>
        <taxon>Hyphomicrobiales</taxon>
        <taxon>Hyphomicrobiaceae</taxon>
        <taxon>Methyloceanibacter</taxon>
    </lineage>
</organism>
<evidence type="ECO:0000313" key="14">
    <source>
        <dbReference type="Proteomes" id="UP000094172"/>
    </source>
</evidence>
<reference evidence="13 14" key="1">
    <citation type="journal article" date="2016" name="Environ. Microbiol.">
        <title>New Methyloceanibacter diversity from North Sea sediments includes methanotroph containing solely the soluble methane monooxygenase.</title>
        <authorList>
            <person name="Vekeman B."/>
            <person name="Kerckhof F.M."/>
            <person name="Cremers G."/>
            <person name="de Vos P."/>
            <person name="Vandamme P."/>
            <person name="Boon N."/>
            <person name="Op den Camp H.J."/>
            <person name="Heylen K."/>
        </authorList>
    </citation>
    <scope>NUCLEOTIDE SEQUENCE [LARGE SCALE GENOMIC DNA]</scope>
    <source>
        <strain evidence="13 14">R-67176</strain>
    </source>
</reference>
<dbReference type="Proteomes" id="UP000094172">
    <property type="component" value="Unassembled WGS sequence"/>
</dbReference>
<dbReference type="Gene3D" id="3.90.105.10">
    <property type="entry name" value="Molybdopterin biosynthesis moea protein, domain 2"/>
    <property type="match status" value="1"/>
</dbReference>
<keyword evidence="6 11" id="KW-0808">Transferase</keyword>
<evidence type="ECO:0000256" key="6">
    <source>
        <dbReference type="ARBA" id="ARBA00022679"/>
    </source>
</evidence>
<dbReference type="Gene3D" id="3.40.980.10">
    <property type="entry name" value="MoaB/Mog-like domain"/>
    <property type="match status" value="1"/>
</dbReference>
<keyword evidence="14" id="KW-1185">Reference proteome</keyword>
<evidence type="ECO:0000256" key="2">
    <source>
        <dbReference type="ARBA" id="ARBA00002901"/>
    </source>
</evidence>
<dbReference type="SMART" id="SM00852">
    <property type="entry name" value="MoCF_biosynth"/>
    <property type="match status" value="1"/>
</dbReference>
<dbReference type="InterPro" id="IPR036425">
    <property type="entry name" value="MoaB/Mog-like_dom_sf"/>
</dbReference>
<feature type="domain" description="MoaB/Mog" evidence="12">
    <location>
        <begin position="176"/>
        <end position="313"/>
    </location>
</feature>
<evidence type="ECO:0000256" key="4">
    <source>
        <dbReference type="ARBA" id="ARBA00010763"/>
    </source>
</evidence>
<evidence type="ECO:0000256" key="8">
    <source>
        <dbReference type="ARBA" id="ARBA00022842"/>
    </source>
</evidence>
<dbReference type="RefSeq" id="WP_069444726.1">
    <property type="nucleotide sequence ID" value="NZ_LPWE01000012.1"/>
</dbReference>
<protein>
    <recommendedName>
        <fullName evidence="11">Molybdopterin molybdenumtransferase</fullName>
        <ecNumber evidence="11">2.10.1.1</ecNumber>
    </recommendedName>
</protein>
<dbReference type="Gene3D" id="2.40.340.10">
    <property type="entry name" value="MoeA, C-terminal, domain IV"/>
    <property type="match status" value="1"/>
</dbReference>
<dbReference type="GO" id="GO:0006777">
    <property type="term" value="P:Mo-molybdopterin cofactor biosynthetic process"/>
    <property type="evidence" value="ECO:0007669"/>
    <property type="project" value="UniProtKB-UniRule"/>
</dbReference>
<dbReference type="FunFam" id="3.40.980.10:FF:000004">
    <property type="entry name" value="Molybdopterin molybdenumtransferase"/>
    <property type="match status" value="1"/>
</dbReference>
<dbReference type="Pfam" id="PF00994">
    <property type="entry name" value="MoCF_biosynth"/>
    <property type="match status" value="1"/>
</dbReference>
<dbReference type="InterPro" id="IPR005111">
    <property type="entry name" value="MoeA_C_domain_IV"/>
</dbReference>
<dbReference type="PANTHER" id="PTHR10192:SF5">
    <property type="entry name" value="GEPHYRIN"/>
    <property type="match status" value="1"/>
</dbReference>
<dbReference type="SUPFAM" id="SSF53218">
    <property type="entry name" value="Molybdenum cofactor biosynthesis proteins"/>
    <property type="match status" value="1"/>
</dbReference>
<dbReference type="FunFam" id="2.170.190.11:FF:000001">
    <property type="entry name" value="Molybdopterin molybdenumtransferase"/>
    <property type="match status" value="1"/>
</dbReference>
<keyword evidence="7 11" id="KW-0479">Metal-binding</keyword>
<evidence type="ECO:0000256" key="3">
    <source>
        <dbReference type="ARBA" id="ARBA00005046"/>
    </source>
</evidence>
<evidence type="ECO:0000256" key="11">
    <source>
        <dbReference type="RuleBase" id="RU365090"/>
    </source>
</evidence>
<evidence type="ECO:0000313" key="13">
    <source>
        <dbReference type="EMBL" id="ODR94365.1"/>
    </source>
</evidence>
<comment type="function">
    <text evidence="2 11">Catalyzes the insertion of molybdate into adenylated molybdopterin with the concomitant release of AMP.</text>
</comment>
<dbReference type="CDD" id="cd00887">
    <property type="entry name" value="MoeA"/>
    <property type="match status" value="1"/>
</dbReference>